<evidence type="ECO:0000256" key="1">
    <source>
        <dbReference type="ARBA" id="ARBA00000085"/>
    </source>
</evidence>
<organism evidence="12 13">
    <name type="scientific">Benzoatithermus flavus</name>
    <dbReference type="NCBI Taxonomy" id="3108223"/>
    <lineage>
        <taxon>Bacteria</taxon>
        <taxon>Pseudomonadati</taxon>
        <taxon>Pseudomonadota</taxon>
        <taxon>Alphaproteobacteria</taxon>
        <taxon>Geminicoccales</taxon>
        <taxon>Geminicoccaceae</taxon>
        <taxon>Benzoatithermus</taxon>
    </lineage>
</organism>
<dbReference type="RefSeq" id="WP_418161185.1">
    <property type="nucleotide sequence ID" value="NZ_JBBLZC010000025.1"/>
</dbReference>
<dbReference type="InterPro" id="IPR005467">
    <property type="entry name" value="His_kinase_dom"/>
</dbReference>
<feature type="domain" description="Histidine kinase" evidence="10">
    <location>
        <begin position="164"/>
        <end position="356"/>
    </location>
</feature>
<dbReference type="Proteomes" id="UP001375743">
    <property type="component" value="Unassembled WGS sequence"/>
</dbReference>
<evidence type="ECO:0000256" key="5">
    <source>
        <dbReference type="ARBA" id="ARBA00022741"/>
    </source>
</evidence>
<dbReference type="InterPro" id="IPR001789">
    <property type="entry name" value="Sig_transdc_resp-reg_receiver"/>
</dbReference>
<gene>
    <name evidence="12" type="ORF">U1T56_19475</name>
</gene>
<evidence type="ECO:0000256" key="8">
    <source>
        <dbReference type="PROSITE-ProRule" id="PRU00169"/>
    </source>
</evidence>
<dbReference type="SMART" id="SM00448">
    <property type="entry name" value="REC"/>
    <property type="match status" value="1"/>
</dbReference>
<protein>
    <recommendedName>
        <fullName evidence="2">histidine kinase</fullName>
        <ecNumber evidence="2">2.7.13.3</ecNumber>
    </recommendedName>
</protein>
<dbReference type="GO" id="GO:0016301">
    <property type="term" value="F:kinase activity"/>
    <property type="evidence" value="ECO:0007669"/>
    <property type="project" value="UniProtKB-KW"/>
</dbReference>
<dbReference type="SMART" id="SM00387">
    <property type="entry name" value="HATPase_c"/>
    <property type="match status" value="1"/>
</dbReference>
<dbReference type="PANTHER" id="PTHR41523:SF8">
    <property type="entry name" value="ETHYLENE RESPONSE SENSOR PROTEIN"/>
    <property type="match status" value="1"/>
</dbReference>
<sequence length="356" mass="37758">MSGPVPRAAEAAPAPVRVLYIDDDPGLGRLAQKHLARLGLEVTLATSAEAGLARLRAGAVFDAIALDHYMPGKTGLEALALIQALPDPPPVIFVTGADEGRIAVAALKAGAADYVIKDVAGVFLDLLHAAIGQALAQRRLRREKEAADAAMRAARDRAELLLREVNHRVANSLQLVASLVSMQAATVQDPAAREALIETQGRIAAIAQVHRRLYTSDDVRFVELDAYLASLVQELEEAVAAAGRRHRLLLEAEPVAVSTDKAVALGVIVTELVTNAMKYAYPASRTGDIRVRLAHRPEGTVELAVEDDGTGWRGEAPARGSGLGTQVVRAMAASLKAQLLFDPAHRGTRVVLSFSS</sequence>
<keyword evidence="13" id="KW-1185">Reference proteome</keyword>
<feature type="domain" description="Response regulatory" evidence="11">
    <location>
        <begin position="17"/>
        <end position="132"/>
    </location>
</feature>
<reference evidence="12 13" key="1">
    <citation type="submission" date="2024-01" db="EMBL/GenBank/DDBJ databases">
        <title>Multi-omics insights into the function and evolution of sodium benzoate biodegradation pathways in Benzoatithermus flavus gen. nov., sp. nov. from hot spring.</title>
        <authorList>
            <person name="Hu C.-J."/>
            <person name="Li W.-J."/>
        </authorList>
    </citation>
    <scope>NUCLEOTIDE SEQUENCE [LARGE SCALE GENOMIC DNA]</scope>
    <source>
        <strain evidence="12 13">SYSU G07066</strain>
    </source>
</reference>
<keyword evidence="7" id="KW-0067">ATP-binding</keyword>
<dbReference type="InterPro" id="IPR011102">
    <property type="entry name" value="Sig_transdc_His_kinase_HWE"/>
</dbReference>
<evidence type="ECO:0000256" key="4">
    <source>
        <dbReference type="ARBA" id="ARBA00022679"/>
    </source>
</evidence>
<dbReference type="PROSITE" id="PS50110">
    <property type="entry name" value="RESPONSE_REGULATORY"/>
    <property type="match status" value="1"/>
</dbReference>
<feature type="modified residue" description="4-aspartylphosphate" evidence="8">
    <location>
        <position position="67"/>
    </location>
</feature>
<dbReference type="PANTHER" id="PTHR41523">
    <property type="entry name" value="TWO-COMPONENT SYSTEM SENSOR PROTEIN"/>
    <property type="match status" value="1"/>
</dbReference>
<evidence type="ECO:0000256" key="2">
    <source>
        <dbReference type="ARBA" id="ARBA00012438"/>
    </source>
</evidence>
<evidence type="ECO:0000313" key="13">
    <source>
        <dbReference type="Proteomes" id="UP001375743"/>
    </source>
</evidence>
<proteinExistence type="predicted"/>
<keyword evidence="9" id="KW-0175">Coiled coil</keyword>
<keyword evidence="4" id="KW-0808">Transferase</keyword>
<dbReference type="CDD" id="cd00156">
    <property type="entry name" value="REC"/>
    <property type="match status" value="1"/>
</dbReference>
<evidence type="ECO:0000256" key="3">
    <source>
        <dbReference type="ARBA" id="ARBA00022553"/>
    </source>
</evidence>
<dbReference type="Gene3D" id="3.40.50.2300">
    <property type="match status" value="1"/>
</dbReference>
<dbReference type="SMART" id="SM00911">
    <property type="entry name" value="HWE_HK"/>
    <property type="match status" value="1"/>
</dbReference>
<keyword evidence="3 8" id="KW-0597">Phosphoprotein</keyword>
<dbReference type="SUPFAM" id="SSF52172">
    <property type="entry name" value="CheY-like"/>
    <property type="match status" value="1"/>
</dbReference>
<name>A0ABU8XY42_9PROT</name>
<dbReference type="PROSITE" id="PS50109">
    <property type="entry name" value="HIS_KIN"/>
    <property type="match status" value="1"/>
</dbReference>
<dbReference type="InterPro" id="IPR011495">
    <property type="entry name" value="Sig_transdc_His_kin_sub2_dim/P"/>
</dbReference>
<keyword evidence="6 12" id="KW-0418">Kinase</keyword>
<comment type="caution">
    <text evidence="12">The sequence shown here is derived from an EMBL/GenBank/DDBJ whole genome shotgun (WGS) entry which is preliminary data.</text>
</comment>
<evidence type="ECO:0000259" key="11">
    <source>
        <dbReference type="PROSITE" id="PS50110"/>
    </source>
</evidence>
<dbReference type="Pfam" id="PF00072">
    <property type="entry name" value="Response_reg"/>
    <property type="match status" value="1"/>
</dbReference>
<dbReference type="Pfam" id="PF13581">
    <property type="entry name" value="HATPase_c_2"/>
    <property type="match status" value="1"/>
</dbReference>
<evidence type="ECO:0000259" key="10">
    <source>
        <dbReference type="PROSITE" id="PS50109"/>
    </source>
</evidence>
<dbReference type="Gene3D" id="3.30.565.10">
    <property type="entry name" value="Histidine kinase-like ATPase, C-terminal domain"/>
    <property type="match status" value="1"/>
</dbReference>
<dbReference type="InterPro" id="IPR011006">
    <property type="entry name" value="CheY-like_superfamily"/>
</dbReference>
<dbReference type="InterPro" id="IPR003594">
    <property type="entry name" value="HATPase_dom"/>
</dbReference>
<dbReference type="Pfam" id="PF07568">
    <property type="entry name" value="HisKA_2"/>
    <property type="match status" value="1"/>
</dbReference>
<evidence type="ECO:0000256" key="9">
    <source>
        <dbReference type="SAM" id="Coils"/>
    </source>
</evidence>
<evidence type="ECO:0000256" key="6">
    <source>
        <dbReference type="ARBA" id="ARBA00022777"/>
    </source>
</evidence>
<dbReference type="SUPFAM" id="SSF55874">
    <property type="entry name" value="ATPase domain of HSP90 chaperone/DNA topoisomerase II/histidine kinase"/>
    <property type="match status" value="1"/>
</dbReference>
<accession>A0ABU8XY42</accession>
<evidence type="ECO:0000256" key="7">
    <source>
        <dbReference type="ARBA" id="ARBA00022840"/>
    </source>
</evidence>
<comment type="catalytic activity">
    <reaction evidence="1">
        <text>ATP + protein L-histidine = ADP + protein N-phospho-L-histidine.</text>
        <dbReference type="EC" id="2.7.13.3"/>
    </reaction>
</comment>
<keyword evidence="5" id="KW-0547">Nucleotide-binding</keyword>
<evidence type="ECO:0000313" key="12">
    <source>
        <dbReference type="EMBL" id="MEK0085338.1"/>
    </source>
</evidence>
<dbReference type="EC" id="2.7.13.3" evidence="2"/>
<dbReference type="Gene3D" id="3.30.450.20">
    <property type="entry name" value="PAS domain"/>
    <property type="match status" value="1"/>
</dbReference>
<dbReference type="EMBL" id="JBBLZC010000025">
    <property type="protein sequence ID" value="MEK0085338.1"/>
    <property type="molecule type" value="Genomic_DNA"/>
</dbReference>
<dbReference type="InterPro" id="IPR036890">
    <property type="entry name" value="HATPase_C_sf"/>
</dbReference>
<feature type="coiled-coil region" evidence="9">
    <location>
        <begin position="137"/>
        <end position="164"/>
    </location>
</feature>